<dbReference type="AlphaFoldDB" id="A0A3S9BA47"/>
<evidence type="ECO:0000256" key="6">
    <source>
        <dbReference type="ARBA" id="ARBA00023316"/>
    </source>
</evidence>
<dbReference type="Pfam" id="PF00768">
    <property type="entry name" value="Peptidase_S11"/>
    <property type="match status" value="1"/>
</dbReference>
<dbReference type="InterPro" id="IPR007730">
    <property type="entry name" value="SPOR-like_dom"/>
</dbReference>
<keyword evidence="11" id="KW-0121">Carboxypeptidase</keyword>
<feature type="active site" description="Proton acceptor" evidence="7">
    <location>
        <position position="47"/>
    </location>
</feature>
<keyword evidence="3" id="KW-0378">Hydrolase</keyword>
<evidence type="ECO:0000256" key="4">
    <source>
        <dbReference type="ARBA" id="ARBA00022960"/>
    </source>
</evidence>
<protein>
    <submittedName>
        <fullName evidence="11">D-alanyl-D-alanine carboxypeptidase</fullName>
    </submittedName>
</protein>
<dbReference type="Gene3D" id="3.30.70.1070">
    <property type="entry name" value="Sporulation related repeat"/>
    <property type="match status" value="1"/>
</dbReference>
<dbReference type="KEGG" id="abaw:D5400_12780"/>
<organism evidence="11 12">
    <name type="scientific">Georhizobium profundi</name>
    <dbReference type="NCBI Taxonomy" id="2341112"/>
    <lineage>
        <taxon>Bacteria</taxon>
        <taxon>Pseudomonadati</taxon>
        <taxon>Pseudomonadota</taxon>
        <taxon>Alphaproteobacteria</taxon>
        <taxon>Hyphomicrobiales</taxon>
        <taxon>Rhizobiaceae</taxon>
        <taxon>Georhizobium</taxon>
    </lineage>
</organism>
<dbReference type="GO" id="GO:0008360">
    <property type="term" value="P:regulation of cell shape"/>
    <property type="evidence" value="ECO:0007669"/>
    <property type="project" value="UniProtKB-KW"/>
</dbReference>
<dbReference type="OrthoDB" id="5291989at2"/>
<sequence length="461" mass="48304">MIVLIVAAASPAAANPKYAGIVIDARTGKTLYAANADAPRYPASLTKMMTMYLAFEAIDAGRVTKESRIPVSRKAAAEPPSKIGIRSGTTITVEQAMRALVTRSANDAATALGEFLGGSESRFAELMTQKARQLGMSKTTFRNAHGLPNSQQVTTARDMARLGIALREHFPHHYHYFSTRSFQFGGATFGNHNRLLGNVRGVDGIKTGFINASGFNLVSSVNDNDRLVVAVVLGGRTGASRDAQMRKLIAEYLPQATRGGGGNLIARSGASPVLAASAWALPERGPVPVFRDPIDMRVATAYAAPAPASAQAAIAAAFPVPNERPVVGREALAQVLREQQASVPTPPAPIVGQEMGSSEIDAVTTASTAAEVATASAAMPSGWVVQVAAMPDASEAMAYLQNAQRKAGGQISSATPFTVAFQDGGSTLHRARFGGFAGKNDAWAACESLKRSGYGCWATQQ</sequence>
<dbReference type="GO" id="GO:0009002">
    <property type="term" value="F:serine-type D-Ala-D-Ala carboxypeptidase activity"/>
    <property type="evidence" value="ECO:0007669"/>
    <property type="project" value="InterPro"/>
</dbReference>
<dbReference type="Proteomes" id="UP000268192">
    <property type="component" value="Chromosome"/>
</dbReference>
<evidence type="ECO:0000256" key="7">
    <source>
        <dbReference type="PIRSR" id="PIRSR618044-1"/>
    </source>
</evidence>
<feature type="binding site" evidence="8">
    <location>
        <position position="206"/>
    </location>
    <ligand>
        <name>substrate</name>
    </ligand>
</feature>
<dbReference type="Gene3D" id="3.40.710.10">
    <property type="entry name" value="DD-peptidase/beta-lactamase superfamily"/>
    <property type="match status" value="1"/>
</dbReference>
<feature type="active site" description="Acyl-ester intermediate" evidence="7">
    <location>
        <position position="44"/>
    </location>
</feature>
<dbReference type="InterPro" id="IPR036680">
    <property type="entry name" value="SPOR-like_sf"/>
</dbReference>
<dbReference type="EMBL" id="CP032509">
    <property type="protein sequence ID" value="AZN73787.1"/>
    <property type="molecule type" value="Genomic_DNA"/>
</dbReference>
<dbReference type="SUPFAM" id="SSF110997">
    <property type="entry name" value="Sporulation related repeat"/>
    <property type="match status" value="1"/>
</dbReference>
<dbReference type="SUPFAM" id="SSF56601">
    <property type="entry name" value="beta-lactamase/transpeptidase-like"/>
    <property type="match status" value="1"/>
</dbReference>
<comment type="similarity">
    <text evidence="1 9">Belongs to the peptidase S11 family.</text>
</comment>
<dbReference type="Pfam" id="PF05036">
    <property type="entry name" value="SPOR"/>
    <property type="match status" value="1"/>
</dbReference>
<evidence type="ECO:0000313" key="12">
    <source>
        <dbReference type="Proteomes" id="UP000268192"/>
    </source>
</evidence>
<keyword evidence="12" id="KW-1185">Reference proteome</keyword>
<dbReference type="GO" id="GO:0042834">
    <property type="term" value="F:peptidoglycan binding"/>
    <property type="evidence" value="ECO:0007669"/>
    <property type="project" value="InterPro"/>
</dbReference>
<dbReference type="GO" id="GO:0009252">
    <property type="term" value="P:peptidoglycan biosynthetic process"/>
    <property type="evidence" value="ECO:0007669"/>
    <property type="project" value="UniProtKB-KW"/>
</dbReference>
<evidence type="ECO:0000256" key="8">
    <source>
        <dbReference type="PIRSR" id="PIRSR618044-2"/>
    </source>
</evidence>
<dbReference type="InterPro" id="IPR001967">
    <property type="entry name" value="Peptidase_S11_N"/>
</dbReference>
<accession>A0A3S9BA47</accession>
<evidence type="ECO:0000256" key="2">
    <source>
        <dbReference type="ARBA" id="ARBA00022729"/>
    </source>
</evidence>
<evidence type="ECO:0000256" key="3">
    <source>
        <dbReference type="ARBA" id="ARBA00022801"/>
    </source>
</evidence>
<feature type="active site" evidence="7">
    <location>
        <position position="104"/>
    </location>
</feature>
<dbReference type="PRINTS" id="PR00725">
    <property type="entry name" value="DADACBPTASE1"/>
</dbReference>
<keyword evidence="5" id="KW-0573">Peptidoglycan synthesis</keyword>
<evidence type="ECO:0000256" key="1">
    <source>
        <dbReference type="ARBA" id="ARBA00007164"/>
    </source>
</evidence>
<evidence type="ECO:0000313" key="11">
    <source>
        <dbReference type="EMBL" id="AZN73787.1"/>
    </source>
</evidence>
<dbReference type="GO" id="GO:0071555">
    <property type="term" value="P:cell wall organization"/>
    <property type="evidence" value="ECO:0007669"/>
    <property type="project" value="UniProtKB-KW"/>
</dbReference>
<evidence type="ECO:0000256" key="5">
    <source>
        <dbReference type="ARBA" id="ARBA00022984"/>
    </source>
</evidence>
<gene>
    <name evidence="11" type="ORF">D5400_12780</name>
</gene>
<dbReference type="PANTHER" id="PTHR21581:SF6">
    <property type="entry name" value="TRAFFICKING PROTEIN PARTICLE COMPLEX SUBUNIT 12"/>
    <property type="match status" value="1"/>
</dbReference>
<keyword evidence="6" id="KW-0961">Cell wall biogenesis/degradation</keyword>
<evidence type="ECO:0000256" key="9">
    <source>
        <dbReference type="RuleBase" id="RU004016"/>
    </source>
</evidence>
<feature type="domain" description="SPOR" evidence="10">
    <location>
        <begin position="377"/>
        <end position="461"/>
    </location>
</feature>
<proteinExistence type="inferred from homology"/>
<dbReference type="GO" id="GO:0006508">
    <property type="term" value="P:proteolysis"/>
    <property type="evidence" value="ECO:0007669"/>
    <property type="project" value="InterPro"/>
</dbReference>
<dbReference type="PANTHER" id="PTHR21581">
    <property type="entry name" value="D-ALANYL-D-ALANINE CARBOXYPEPTIDASE"/>
    <property type="match status" value="1"/>
</dbReference>
<keyword evidence="11" id="KW-0645">Protease</keyword>
<reference evidence="11 12" key="1">
    <citation type="submission" date="2018-09" db="EMBL/GenBank/DDBJ databases">
        <title>Marinorhizobium profundi gen. nov., sp. nov., isolated from a deep-sea sediment sample from the New Britain Trench and proposal of Marinorhizobiaceae fam. nov. in the order Rhizobiales of the class Alphaproteobacteria.</title>
        <authorList>
            <person name="Cao J."/>
        </authorList>
    </citation>
    <scope>NUCLEOTIDE SEQUENCE [LARGE SCALE GENOMIC DNA]</scope>
    <source>
        <strain evidence="11 12">WS11</strain>
    </source>
</reference>
<dbReference type="InterPro" id="IPR018044">
    <property type="entry name" value="Peptidase_S11"/>
</dbReference>
<dbReference type="InterPro" id="IPR012338">
    <property type="entry name" value="Beta-lactam/transpept-like"/>
</dbReference>
<keyword evidence="2" id="KW-0732">Signal</keyword>
<dbReference type="PROSITE" id="PS51724">
    <property type="entry name" value="SPOR"/>
    <property type="match status" value="1"/>
</dbReference>
<name>A0A3S9BA47_9HYPH</name>
<evidence type="ECO:0000259" key="10">
    <source>
        <dbReference type="PROSITE" id="PS51724"/>
    </source>
</evidence>
<keyword evidence="4" id="KW-0133">Cell shape</keyword>